<evidence type="ECO:0000256" key="6">
    <source>
        <dbReference type="RuleBase" id="RU361140"/>
    </source>
</evidence>
<dbReference type="Pfam" id="PF00905">
    <property type="entry name" value="Transpeptidase"/>
    <property type="match status" value="1"/>
</dbReference>
<dbReference type="EC" id="3.5.2.6" evidence="2 6"/>
<sequence>MNRRSFVLSALATGFVPATVAGPQFQEMAEWSRFFIEADAQGSIVVLDARDKSETAYVFNAARSHQRYSPASTFKIPHSLFALDAGLLRDEFQVIPWDGVKRPTQAWNVDQDLRSAMRNSTVWVYERFAKELGDARETAYMRKIGYGNAVTTGDKPFWVEGDLAISSFEQIALLQRLYRNQLPFQVEHQRLVKDVLINEAGPNWILRAKTGWSGKIGWWVGWIEWPGGPVFFVLNMDTPNRLGDLAKRQSITRNVLRSLNALPLPPIP</sequence>
<evidence type="ECO:0000256" key="5">
    <source>
        <dbReference type="ARBA" id="ARBA00023251"/>
    </source>
</evidence>
<evidence type="ECO:0000256" key="3">
    <source>
        <dbReference type="ARBA" id="ARBA00022729"/>
    </source>
</evidence>
<dbReference type="GO" id="GO:0008800">
    <property type="term" value="F:beta-lactamase activity"/>
    <property type="evidence" value="ECO:0007669"/>
    <property type="project" value="UniProtKB-EC"/>
</dbReference>
<reference evidence="8 9" key="1">
    <citation type="submission" date="2023-05" db="EMBL/GenBank/DDBJ databases">
        <authorList>
            <person name="Yin Y."/>
            <person name="Lu Z."/>
        </authorList>
    </citation>
    <scope>NUCLEOTIDE SEQUENCE [LARGE SCALE GENOMIC DNA]</scope>
    <source>
        <strain evidence="8 9">ZM22</strain>
    </source>
</reference>
<proteinExistence type="inferred from homology"/>
<evidence type="ECO:0000256" key="2">
    <source>
        <dbReference type="ARBA" id="ARBA00012865"/>
    </source>
</evidence>
<feature type="domain" description="Penicillin-binding protein transpeptidase" evidence="7">
    <location>
        <begin position="42"/>
        <end position="256"/>
    </location>
</feature>
<keyword evidence="3" id="KW-0732">Signal</keyword>
<gene>
    <name evidence="8" type="primary">blaOXA</name>
    <name evidence="8" type="ORF">QMY55_09085</name>
</gene>
<evidence type="ECO:0000313" key="8">
    <source>
        <dbReference type="EMBL" id="WHS67247.1"/>
    </source>
</evidence>
<accession>A0ABY8SW31</accession>
<keyword evidence="5 6" id="KW-0046">Antibiotic resistance</keyword>
<dbReference type="InterPro" id="IPR002137">
    <property type="entry name" value="Beta-lactam_class-D_AS"/>
</dbReference>
<dbReference type="PROSITE" id="PS00337">
    <property type="entry name" value="BETA_LACTAMASE_D"/>
    <property type="match status" value="1"/>
</dbReference>
<dbReference type="RefSeq" id="WP_283488293.1">
    <property type="nucleotide sequence ID" value="NZ_CP125947.1"/>
</dbReference>
<dbReference type="EMBL" id="CP125947">
    <property type="protein sequence ID" value="WHS67247.1"/>
    <property type="molecule type" value="Genomic_DNA"/>
</dbReference>
<evidence type="ECO:0000313" key="9">
    <source>
        <dbReference type="Proteomes" id="UP001240697"/>
    </source>
</evidence>
<comment type="catalytic activity">
    <reaction evidence="6">
        <text>a beta-lactam + H2O = a substituted beta-amino acid</text>
        <dbReference type="Rhea" id="RHEA:20401"/>
        <dbReference type="ChEBI" id="CHEBI:15377"/>
        <dbReference type="ChEBI" id="CHEBI:35627"/>
        <dbReference type="ChEBI" id="CHEBI:140347"/>
        <dbReference type="EC" id="3.5.2.6"/>
    </reaction>
</comment>
<evidence type="ECO:0000259" key="7">
    <source>
        <dbReference type="Pfam" id="PF00905"/>
    </source>
</evidence>
<comment type="similarity">
    <text evidence="1 6">Belongs to the class-D beta-lactamase family.</text>
</comment>
<dbReference type="InterPro" id="IPR001460">
    <property type="entry name" value="PCN-bd_Tpept"/>
</dbReference>
<evidence type="ECO:0000256" key="1">
    <source>
        <dbReference type="ARBA" id="ARBA00007898"/>
    </source>
</evidence>
<dbReference type="NCBIfam" id="NF012161">
    <property type="entry name" value="bla_class_D_main"/>
    <property type="match status" value="1"/>
</dbReference>
<dbReference type="Proteomes" id="UP001240697">
    <property type="component" value="Chromosome"/>
</dbReference>
<evidence type="ECO:0000256" key="4">
    <source>
        <dbReference type="ARBA" id="ARBA00022801"/>
    </source>
</evidence>
<protein>
    <recommendedName>
        <fullName evidence="2 6">Beta-lactamase</fullName>
        <ecNumber evidence="2 6">3.5.2.6</ecNumber>
    </recommendedName>
</protein>
<keyword evidence="9" id="KW-1185">Reference proteome</keyword>
<name>A0ABY8SW31_9BURK</name>
<organism evidence="8 9">
    <name type="scientific">Comamonas resistens</name>
    <dbReference type="NCBI Taxonomy" id="3046670"/>
    <lineage>
        <taxon>Bacteria</taxon>
        <taxon>Pseudomonadati</taxon>
        <taxon>Pseudomonadota</taxon>
        <taxon>Betaproteobacteria</taxon>
        <taxon>Burkholderiales</taxon>
        <taxon>Comamonadaceae</taxon>
        <taxon>Comamonas</taxon>
    </lineage>
</organism>
<dbReference type="SUPFAM" id="SSF56601">
    <property type="entry name" value="beta-lactamase/transpeptidase-like"/>
    <property type="match status" value="1"/>
</dbReference>
<dbReference type="InterPro" id="IPR012338">
    <property type="entry name" value="Beta-lactam/transpept-like"/>
</dbReference>
<dbReference type="Gene3D" id="3.40.710.10">
    <property type="entry name" value="DD-peptidase/beta-lactamase superfamily"/>
    <property type="match status" value="1"/>
</dbReference>
<keyword evidence="4 6" id="KW-0378">Hydrolase</keyword>